<dbReference type="PANTHER" id="PTHR44688:SF16">
    <property type="entry name" value="DNA-BINDING TRANSCRIPTIONAL ACTIVATOR DEVR_DOSR"/>
    <property type="match status" value="1"/>
</dbReference>
<dbReference type="PANTHER" id="PTHR44688">
    <property type="entry name" value="DNA-BINDING TRANSCRIPTIONAL ACTIVATOR DEVR_DOSR"/>
    <property type="match status" value="1"/>
</dbReference>
<accession>A0A1G6REM8</accession>
<dbReference type="GO" id="GO:0003677">
    <property type="term" value="F:DNA binding"/>
    <property type="evidence" value="ECO:0007669"/>
    <property type="project" value="UniProtKB-KW"/>
</dbReference>
<dbReference type="CDD" id="cd06170">
    <property type="entry name" value="LuxR_C_like"/>
    <property type="match status" value="1"/>
</dbReference>
<dbReference type="InterPro" id="IPR036388">
    <property type="entry name" value="WH-like_DNA-bd_sf"/>
</dbReference>
<dbReference type="GO" id="GO:0006355">
    <property type="term" value="P:regulation of DNA-templated transcription"/>
    <property type="evidence" value="ECO:0007669"/>
    <property type="project" value="InterPro"/>
</dbReference>
<keyword evidence="6" id="KW-1185">Reference proteome</keyword>
<organism evidence="5 6">
    <name type="scientific">Rhodococcus tukisamuensis</name>
    <dbReference type="NCBI Taxonomy" id="168276"/>
    <lineage>
        <taxon>Bacteria</taxon>
        <taxon>Bacillati</taxon>
        <taxon>Actinomycetota</taxon>
        <taxon>Actinomycetes</taxon>
        <taxon>Mycobacteriales</taxon>
        <taxon>Nocardiaceae</taxon>
        <taxon>Rhodococcus</taxon>
    </lineage>
</organism>
<evidence type="ECO:0000313" key="5">
    <source>
        <dbReference type="EMBL" id="SDD02356.1"/>
    </source>
</evidence>
<keyword evidence="1" id="KW-0805">Transcription regulation</keyword>
<dbReference type="PRINTS" id="PR00038">
    <property type="entry name" value="HTHLUXR"/>
</dbReference>
<reference evidence="5 6" key="1">
    <citation type="submission" date="2016-10" db="EMBL/GenBank/DDBJ databases">
        <authorList>
            <person name="de Groot N.N."/>
        </authorList>
    </citation>
    <scope>NUCLEOTIDE SEQUENCE [LARGE SCALE GENOMIC DNA]</scope>
    <source>
        <strain evidence="5 6">JCM 11308</strain>
    </source>
</reference>
<evidence type="ECO:0000256" key="3">
    <source>
        <dbReference type="ARBA" id="ARBA00023163"/>
    </source>
</evidence>
<protein>
    <submittedName>
        <fullName evidence="5">Regulatory protein, luxR family</fullName>
    </submittedName>
</protein>
<dbReference type="InterPro" id="IPR011990">
    <property type="entry name" value="TPR-like_helical_dom_sf"/>
</dbReference>
<evidence type="ECO:0000313" key="6">
    <source>
        <dbReference type="Proteomes" id="UP000199417"/>
    </source>
</evidence>
<dbReference type="Gene3D" id="1.25.40.10">
    <property type="entry name" value="Tetratricopeptide repeat domain"/>
    <property type="match status" value="1"/>
</dbReference>
<dbReference type="SUPFAM" id="SSF46894">
    <property type="entry name" value="C-terminal effector domain of the bipartite response regulators"/>
    <property type="match status" value="1"/>
</dbReference>
<feature type="domain" description="HTH luxR-type" evidence="4">
    <location>
        <begin position="798"/>
        <end position="863"/>
    </location>
</feature>
<dbReference type="InterPro" id="IPR027417">
    <property type="entry name" value="P-loop_NTPase"/>
</dbReference>
<dbReference type="Gene3D" id="1.10.10.10">
    <property type="entry name" value="Winged helix-like DNA-binding domain superfamily/Winged helix DNA-binding domain"/>
    <property type="match status" value="1"/>
</dbReference>
<dbReference type="PROSITE" id="PS50043">
    <property type="entry name" value="HTH_LUXR_2"/>
    <property type="match status" value="1"/>
</dbReference>
<evidence type="ECO:0000256" key="1">
    <source>
        <dbReference type="ARBA" id="ARBA00023015"/>
    </source>
</evidence>
<dbReference type="SUPFAM" id="SSF52540">
    <property type="entry name" value="P-loop containing nucleoside triphosphate hydrolases"/>
    <property type="match status" value="1"/>
</dbReference>
<keyword evidence="2" id="KW-0238">DNA-binding</keyword>
<evidence type="ECO:0000259" key="4">
    <source>
        <dbReference type="PROSITE" id="PS50043"/>
    </source>
</evidence>
<dbReference type="InterPro" id="IPR000792">
    <property type="entry name" value="Tscrpt_reg_LuxR_C"/>
</dbReference>
<dbReference type="STRING" id="168276.SAMN05444580_102423"/>
<dbReference type="SUPFAM" id="SSF48452">
    <property type="entry name" value="TPR-like"/>
    <property type="match status" value="1"/>
</dbReference>
<dbReference type="Pfam" id="PF00196">
    <property type="entry name" value="GerE"/>
    <property type="match status" value="1"/>
</dbReference>
<dbReference type="SMART" id="SM00421">
    <property type="entry name" value="HTH_LUXR"/>
    <property type="match status" value="1"/>
</dbReference>
<proteinExistence type="predicted"/>
<sequence>MHQPWPVIERRAESTAIVEALGSTDGPRGVLLDGLAGTGKSTLIADSAASRNRPVKWMIGTTAAQHTPFGALAQRVDDTSPWKLAAMLSDSHKALAQEVRNGTIVVDDAHLLDPLSATLLNQLATDGAVSLVVAIRTGEPAPDAITALWKDRGFARITLGCFDRGETDTVLTAALGGPVECTTSERIWTTTQGNPLYLRHLVEGSLAAGSLRCSDGIWHLRGEPAITLELGLRLHRQCACAPLAARRVLALVAFGEPLDLTVLGELTSQESMLAAERFGLVRFSSEGSTLVARLAHPFLGEVVRKSVDVPAARRIRGELATRLGEDATGPIERIRAAELFLGSDRKASAPSLTAAAADATALCSFDSAETLARAAAAGGGGFQAQLIRAGALAWTDRGDEAERLLSALDVTGSAESDLVRWAVLRAGNLFWNLDARRRASDVLDSAGTHVTTPAGLDCLNAARATIDVSIGHASAAAKTACRIRDSSTAPPGALMWAGSAGCLALSLIGRGYEVPPWARQALSSADSDTSALRFAVGHGEVLALTYTGQFDRAECSAQQYLEMARNHDVAWFGMSSSFGKLELAMGRLDEARNRLESVIAILGRSNPVWRVLANLLLAQSLALSGRQTDGIAAVRRAEASFGENTLLYKPDLAIARAWISAGSGDLGAAIGLARRAADTAGEYGLLAVAAEAMHTAVRFGDRSVASRLTALSNVVDGFLIAPMAAQAVAMAASDCSGLLSAAARFDQLGARLLAADAYAQAAHSYRRAGDRRHQLGTSARAYSLAQQCGGARTPAILAAASPLPLTTREHEIALLAATKLTNHEIADRLAVSTRTVEGHLYRTFTKLDVSDRAELAETIRMENGQ</sequence>
<name>A0A1G6REM8_9NOCA</name>
<evidence type="ECO:0000256" key="2">
    <source>
        <dbReference type="ARBA" id="ARBA00023125"/>
    </source>
</evidence>
<dbReference type="InterPro" id="IPR016032">
    <property type="entry name" value="Sig_transdc_resp-reg_C-effctor"/>
</dbReference>
<keyword evidence="3" id="KW-0804">Transcription</keyword>
<dbReference type="AlphaFoldDB" id="A0A1G6REM8"/>
<dbReference type="EMBL" id="FNAB01000002">
    <property type="protein sequence ID" value="SDD02356.1"/>
    <property type="molecule type" value="Genomic_DNA"/>
</dbReference>
<gene>
    <name evidence="5" type="ORF">SAMN05444580_102423</name>
</gene>
<dbReference type="Proteomes" id="UP000199417">
    <property type="component" value="Unassembled WGS sequence"/>
</dbReference>